<feature type="transmembrane region" description="Helical" evidence="9">
    <location>
        <begin position="177"/>
        <end position="193"/>
    </location>
</feature>
<dbReference type="InterPro" id="IPR017588">
    <property type="entry name" value="UacT-like"/>
</dbReference>
<dbReference type="Proteomes" id="UP000199529">
    <property type="component" value="Unassembled WGS sequence"/>
</dbReference>
<dbReference type="InterPro" id="IPR006043">
    <property type="entry name" value="NCS2"/>
</dbReference>
<feature type="transmembrane region" description="Helical" evidence="9">
    <location>
        <begin position="200"/>
        <end position="220"/>
    </location>
</feature>
<feature type="transmembrane region" description="Helical" evidence="9">
    <location>
        <begin position="252"/>
        <end position="273"/>
    </location>
</feature>
<dbReference type="AlphaFoldDB" id="A0A1H3S423"/>
<feature type="transmembrane region" description="Helical" evidence="9">
    <location>
        <begin position="356"/>
        <end position="376"/>
    </location>
</feature>
<feature type="transmembrane region" description="Helical" evidence="9">
    <location>
        <begin position="115"/>
        <end position="136"/>
    </location>
</feature>
<keyword evidence="4" id="KW-1003">Cell membrane</keyword>
<dbReference type="PANTHER" id="PTHR42810">
    <property type="entry name" value="PURINE PERMEASE C1399.01C-RELATED"/>
    <property type="match status" value="1"/>
</dbReference>
<keyword evidence="8 9" id="KW-0472">Membrane</keyword>
<dbReference type="NCBIfam" id="TIGR00801">
    <property type="entry name" value="ncs2"/>
    <property type="match status" value="1"/>
</dbReference>
<keyword evidence="6 9" id="KW-0812">Transmembrane</keyword>
<feature type="transmembrane region" description="Helical" evidence="9">
    <location>
        <begin position="84"/>
        <end position="103"/>
    </location>
</feature>
<feature type="transmembrane region" description="Helical" evidence="9">
    <location>
        <begin position="416"/>
        <end position="436"/>
    </location>
</feature>
<evidence type="ECO:0000256" key="3">
    <source>
        <dbReference type="ARBA" id="ARBA00022448"/>
    </source>
</evidence>
<dbReference type="SUPFAM" id="SSF158694">
    <property type="entry name" value="UraD-Like"/>
    <property type="match status" value="1"/>
</dbReference>
<keyword evidence="3" id="KW-0813">Transport</keyword>
<keyword evidence="5" id="KW-0659">Purine metabolism</keyword>
<feature type="transmembrane region" description="Helical" evidence="9">
    <location>
        <begin position="21"/>
        <end position="43"/>
    </location>
</feature>
<dbReference type="GO" id="GO:0005886">
    <property type="term" value="C:plasma membrane"/>
    <property type="evidence" value="ECO:0007669"/>
    <property type="project" value="UniProtKB-SubCell"/>
</dbReference>
<gene>
    <name evidence="11" type="ORF">SAMN05216215_106013</name>
</gene>
<feature type="transmembrane region" description="Helical" evidence="9">
    <location>
        <begin position="55"/>
        <end position="72"/>
    </location>
</feature>
<accession>A0A1H3S423</accession>
<dbReference type="PROSITE" id="PS01116">
    <property type="entry name" value="XANTH_URACIL_PERMASE"/>
    <property type="match status" value="1"/>
</dbReference>
<proteinExistence type="inferred from homology"/>
<dbReference type="OrthoDB" id="9805749at2"/>
<evidence type="ECO:0000256" key="9">
    <source>
        <dbReference type="SAM" id="Phobius"/>
    </source>
</evidence>
<evidence type="ECO:0000256" key="6">
    <source>
        <dbReference type="ARBA" id="ARBA00022692"/>
    </source>
</evidence>
<evidence type="ECO:0000256" key="2">
    <source>
        <dbReference type="ARBA" id="ARBA00008821"/>
    </source>
</evidence>
<dbReference type="EMBL" id="FNOK01000060">
    <property type="protein sequence ID" value="SDZ32560.1"/>
    <property type="molecule type" value="Genomic_DNA"/>
</dbReference>
<dbReference type="Pfam" id="PF09349">
    <property type="entry name" value="OHCU_decarbox"/>
    <property type="match status" value="1"/>
</dbReference>
<keyword evidence="12" id="KW-1185">Reference proteome</keyword>
<feature type="transmembrane region" description="Helical" evidence="9">
    <location>
        <begin position="388"/>
        <end position="404"/>
    </location>
</feature>
<dbReference type="PANTHER" id="PTHR42810:SF4">
    <property type="entry name" value="URIC ACID TRANSPORTER UACT"/>
    <property type="match status" value="1"/>
</dbReference>
<sequence>MSADGPTRRDAVDEVPPAGKLVIYGFQHVLAFFAGGAIVIPILLASSLGLTSGQLVHLINAALLTCGIATIVQSVGFWKVGVRLPLLQGVAFVAVSPMIAISLDAGGGAEGLRTVYGAIIVCGLITFAIAPLFARVVRYFPPVVTGSVITIIGLALLPVAAVSAAGGDGPSFDPGNGRNMAYALGTLAIIVLLHKVSRGFLATIGVLLGLAIGTTAAWLLGDTDFSEVGRADWIGLSTPFQFGIPQLSLGPIISMMIVMLITAVETTGAVFAVSEILDRRVRGDDIARAMRADGLSVAVGGVLNSFPYTCFSENVGLVRITGVTSRWVISVAGVFMMLLGLVPKFAAIVTSIPAPVLGGASLAMFAMVSVVGFQILSRVDFHDHRNSLIVAASIGIAMYVTAVPDVKQAVPEWAQIFVGSGITLGAVTAIGLNLVLHHLGPQRRRPAPDPPSAPRLSLEHINDMTREEFRTSFAALFQGPAQAIDRACELRPFANATDLRAALQEAYFSSSNDELQRLLACYPDLGGPSVAGEMSTRDRSTAGLDQLPRHEQVRLDELARAYRERFGFPLVMCLRDQSHLKAVLDRGQQRLHNTLAQERHTAVLEVARIADHRLSDLVAEANPDRRYPN</sequence>
<dbReference type="InterPro" id="IPR018020">
    <property type="entry name" value="OHCU_decarboxylase"/>
</dbReference>
<dbReference type="InterPro" id="IPR036778">
    <property type="entry name" value="OHCU_decarboxylase_sf"/>
</dbReference>
<comment type="similarity">
    <text evidence="2">Belongs to the nucleobase:cation symporter-2 (NCS2) (TC 2.A.40) family.</text>
</comment>
<evidence type="ECO:0000256" key="1">
    <source>
        <dbReference type="ARBA" id="ARBA00004651"/>
    </source>
</evidence>
<dbReference type="NCBIfam" id="NF037981">
    <property type="entry name" value="NCS2_1"/>
    <property type="match status" value="1"/>
</dbReference>
<comment type="subcellular location">
    <subcellularLocation>
        <location evidence="1">Cell membrane</location>
        <topology evidence="1">Multi-pass membrane protein</topology>
    </subcellularLocation>
</comment>
<dbReference type="Pfam" id="PF00860">
    <property type="entry name" value="Xan_ur_permease"/>
    <property type="match status" value="1"/>
</dbReference>
<feature type="transmembrane region" description="Helical" evidence="9">
    <location>
        <begin position="327"/>
        <end position="350"/>
    </location>
</feature>
<organism evidence="11 12">
    <name type="scientific">Saccharopolyspora shandongensis</name>
    <dbReference type="NCBI Taxonomy" id="418495"/>
    <lineage>
        <taxon>Bacteria</taxon>
        <taxon>Bacillati</taxon>
        <taxon>Actinomycetota</taxon>
        <taxon>Actinomycetes</taxon>
        <taxon>Pseudonocardiales</taxon>
        <taxon>Pseudonocardiaceae</taxon>
        <taxon>Saccharopolyspora</taxon>
    </lineage>
</organism>
<dbReference type="Gene3D" id="1.10.3330.10">
    <property type="entry name" value="Oxo-4-hydroxy-4-carboxy-5-ureidoimidazoline decarboxylase"/>
    <property type="match status" value="1"/>
</dbReference>
<dbReference type="GO" id="GO:0006144">
    <property type="term" value="P:purine nucleobase metabolic process"/>
    <property type="evidence" value="ECO:0007669"/>
    <property type="project" value="UniProtKB-KW"/>
</dbReference>
<evidence type="ECO:0000313" key="11">
    <source>
        <dbReference type="EMBL" id="SDZ32560.1"/>
    </source>
</evidence>
<evidence type="ECO:0000256" key="5">
    <source>
        <dbReference type="ARBA" id="ARBA00022631"/>
    </source>
</evidence>
<evidence type="ECO:0000256" key="4">
    <source>
        <dbReference type="ARBA" id="ARBA00022475"/>
    </source>
</evidence>
<keyword evidence="7 9" id="KW-1133">Transmembrane helix</keyword>
<dbReference type="GO" id="GO:0042907">
    <property type="term" value="F:xanthine transmembrane transporter activity"/>
    <property type="evidence" value="ECO:0007669"/>
    <property type="project" value="TreeGrafter"/>
</dbReference>
<dbReference type="InterPro" id="IPR006042">
    <property type="entry name" value="Xan_ur_permease"/>
</dbReference>
<evidence type="ECO:0000313" key="12">
    <source>
        <dbReference type="Proteomes" id="UP000199529"/>
    </source>
</evidence>
<feature type="transmembrane region" description="Helical" evidence="9">
    <location>
        <begin position="143"/>
        <end position="165"/>
    </location>
</feature>
<evidence type="ECO:0000259" key="10">
    <source>
        <dbReference type="Pfam" id="PF09349"/>
    </source>
</evidence>
<feature type="domain" description="Oxo-4-hydroxy-4-carboxy-5-ureidoimidazoline decarboxylase" evidence="10">
    <location>
        <begin position="462"/>
        <end position="614"/>
    </location>
</feature>
<dbReference type="NCBIfam" id="TIGR03173">
    <property type="entry name" value="pbuX"/>
    <property type="match status" value="1"/>
</dbReference>
<dbReference type="RefSeq" id="WP_093276119.1">
    <property type="nucleotide sequence ID" value="NZ_FNOK01000060.1"/>
</dbReference>
<evidence type="ECO:0000256" key="7">
    <source>
        <dbReference type="ARBA" id="ARBA00022989"/>
    </source>
</evidence>
<evidence type="ECO:0000256" key="8">
    <source>
        <dbReference type="ARBA" id="ARBA00023136"/>
    </source>
</evidence>
<name>A0A1H3S423_9PSEU</name>
<protein>
    <submittedName>
        <fullName evidence="11">OHCU decarboxylase</fullName>
    </submittedName>
</protein>
<reference evidence="12" key="1">
    <citation type="submission" date="2016-10" db="EMBL/GenBank/DDBJ databases">
        <authorList>
            <person name="Varghese N."/>
            <person name="Submissions S."/>
        </authorList>
    </citation>
    <scope>NUCLEOTIDE SEQUENCE [LARGE SCALE GENOMIC DNA]</scope>
    <source>
        <strain evidence="12">CGMCC 4.3530</strain>
    </source>
</reference>
<dbReference type="STRING" id="418495.SAMN05216215_106013"/>